<dbReference type="Gene3D" id="2.130.10.10">
    <property type="entry name" value="YVTN repeat-like/Quinoprotein amine dehydrogenase"/>
    <property type="match status" value="1"/>
</dbReference>
<reference evidence="3 4" key="1">
    <citation type="submission" date="2024-04" db="EMBL/GenBank/DDBJ databases">
        <title>Luteolibacter sp. isolated from soil.</title>
        <authorList>
            <person name="An J."/>
        </authorList>
    </citation>
    <scope>NUCLEOTIDE SEQUENCE [LARGE SCALE GENOMIC DNA]</scope>
    <source>
        <strain evidence="3 4">Y139</strain>
    </source>
</reference>
<evidence type="ECO:0000313" key="4">
    <source>
        <dbReference type="Proteomes" id="UP001371305"/>
    </source>
</evidence>
<sequence length="407" mass="44756">MKPRTFLLLAAIAIGSSAFAEALLPEKLAEQKAYTRKMIPYRDGVLVECDSLYAPAHASYMFARFEAKELSPVNIDGIELLLDVGTGSKGRIFLGAIEPTEGELKAVILGETADAKLRPLPVPDEFHAFFATDSPSTTPRLIGTNHEAAAIVEDIIWWLEGETWKSRKLPKVPKFHDEFLTDHPYGANWFLDGNILYGGWNHGEWGGALGSIDLGAADSKWVQLSGKPLKDDAGIPENNPIQSIISPRSGELWVATGLSHMGGTWRGLYHREPSGKWHTLIHGESDRDQGELKPFVSDISGLALGRENSLYVLASETGIYRLTGKQVECLIPHQFRDYLNGIAVVPNGDIYVSTDRSGVLAFHKAGDQWHGKQIVFGKQEEEEKDNPDKKPDTDSPPAPPKSPAQEK</sequence>
<proteinExistence type="predicted"/>
<dbReference type="RefSeq" id="WP_341406983.1">
    <property type="nucleotide sequence ID" value="NZ_JBBUKT010000010.1"/>
</dbReference>
<protein>
    <submittedName>
        <fullName evidence="3">Uncharacterized protein</fullName>
    </submittedName>
</protein>
<dbReference type="SUPFAM" id="SSF63829">
    <property type="entry name" value="Calcium-dependent phosphotriesterase"/>
    <property type="match status" value="1"/>
</dbReference>
<comment type="caution">
    <text evidence="3">The sequence shown here is derived from an EMBL/GenBank/DDBJ whole genome shotgun (WGS) entry which is preliminary data.</text>
</comment>
<dbReference type="EMBL" id="JBBUKT010000010">
    <property type="protein sequence ID" value="MEK7953220.1"/>
    <property type="molecule type" value="Genomic_DNA"/>
</dbReference>
<evidence type="ECO:0000256" key="1">
    <source>
        <dbReference type="SAM" id="MobiDB-lite"/>
    </source>
</evidence>
<evidence type="ECO:0000313" key="3">
    <source>
        <dbReference type="EMBL" id="MEK7953220.1"/>
    </source>
</evidence>
<dbReference type="Proteomes" id="UP001371305">
    <property type="component" value="Unassembled WGS sequence"/>
</dbReference>
<evidence type="ECO:0000256" key="2">
    <source>
        <dbReference type="SAM" id="SignalP"/>
    </source>
</evidence>
<organism evidence="3 4">
    <name type="scientific">Luteolibacter soli</name>
    <dbReference type="NCBI Taxonomy" id="3135280"/>
    <lineage>
        <taxon>Bacteria</taxon>
        <taxon>Pseudomonadati</taxon>
        <taxon>Verrucomicrobiota</taxon>
        <taxon>Verrucomicrobiia</taxon>
        <taxon>Verrucomicrobiales</taxon>
        <taxon>Verrucomicrobiaceae</taxon>
        <taxon>Luteolibacter</taxon>
    </lineage>
</organism>
<name>A0ABU9B307_9BACT</name>
<gene>
    <name evidence="3" type="ORF">WKV53_22080</name>
</gene>
<keyword evidence="2" id="KW-0732">Signal</keyword>
<feature type="chain" id="PRO_5045177084" evidence="2">
    <location>
        <begin position="21"/>
        <end position="407"/>
    </location>
</feature>
<feature type="compositionally biased region" description="Basic and acidic residues" evidence="1">
    <location>
        <begin position="378"/>
        <end position="393"/>
    </location>
</feature>
<feature type="region of interest" description="Disordered" evidence="1">
    <location>
        <begin position="374"/>
        <end position="407"/>
    </location>
</feature>
<feature type="compositionally biased region" description="Pro residues" evidence="1">
    <location>
        <begin position="394"/>
        <end position="407"/>
    </location>
</feature>
<feature type="signal peptide" evidence="2">
    <location>
        <begin position="1"/>
        <end position="20"/>
    </location>
</feature>
<dbReference type="InterPro" id="IPR015943">
    <property type="entry name" value="WD40/YVTN_repeat-like_dom_sf"/>
</dbReference>
<keyword evidence="4" id="KW-1185">Reference proteome</keyword>
<accession>A0ABU9B307</accession>